<sequence length="58" mass="6994">MDYLESLFVVDTFNKTLATAAADQYLKYTRETYRKHLKQNDRYEGPLMIPEREWKAPH</sequence>
<evidence type="ECO:0000313" key="1">
    <source>
        <dbReference type="EMBL" id="ADE77665.1"/>
    </source>
</evidence>
<protein>
    <submittedName>
        <fullName evidence="1">Uncharacterized protein</fullName>
    </submittedName>
</protein>
<name>D5ADP6_PICSI</name>
<dbReference type="EMBL" id="BT124415">
    <property type="protein sequence ID" value="ADE77665.1"/>
    <property type="molecule type" value="mRNA"/>
</dbReference>
<proteinExistence type="evidence at transcript level"/>
<organism evidence="1">
    <name type="scientific">Picea sitchensis</name>
    <name type="common">Sitka spruce</name>
    <name type="synonym">Pinus sitchensis</name>
    <dbReference type="NCBI Taxonomy" id="3332"/>
    <lineage>
        <taxon>Eukaryota</taxon>
        <taxon>Viridiplantae</taxon>
        <taxon>Streptophyta</taxon>
        <taxon>Embryophyta</taxon>
        <taxon>Tracheophyta</taxon>
        <taxon>Spermatophyta</taxon>
        <taxon>Pinopsida</taxon>
        <taxon>Pinidae</taxon>
        <taxon>Conifers I</taxon>
        <taxon>Pinales</taxon>
        <taxon>Pinaceae</taxon>
        <taxon>Picea</taxon>
    </lineage>
</organism>
<reference evidence="1" key="1">
    <citation type="submission" date="2010-04" db="EMBL/GenBank/DDBJ databases">
        <authorList>
            <person name="Reid K.E."/>
            <person name="Liao N."/>
            <person name="Chan S."/>
            <person name="Docking R."/>
            <person name="Taylor G."/>
            <person name="Moore R."/>
            <person name="Mayo M."/>
            <person name="Munro S."/>
            <person name="King J."/>
            <person name="Yanchuk A."/>
            <person name="Holt R."/>
            <person name="Jones S."/>
            <person name="Marra M."/>
            <person name="Ritland C.E."/>
            <person name="Ritland K."/>
            <person name="Bohlmann J."/>
        </authorList>
    </citation>
    <scope>NUCLEOTIDE SEQUENCE</scope>
    <source>
        <tissue evidence="1">Bud</tissue>
    </source>
</reference>
<accession>D5ADP6</accession>
<dbReference type="AlphaFoldDB" id="D5ADP6"/>